<organism evidence="2 3">
    <name type="scientific">Puccinia graminis f. sp. tritici</name>
    <dbReference type="NCBI Taxonomy" id="56615"/>
    <lineage>
        <taxon>Eukaryota</taxon>
        <taxon>Fungi</taxon>
        <taxon>Dikarya</taxon>
        <taxon>Basidiomycota</taxon>
        <taxon>Pucciniomycotina</taxon>
        <taxon>Pucciniomycetes</taxon>
        <taxon>Pucciniales</taxon>
        <taxon>Pucciniaceae</taxon>
        <taxon>Puccinia</taxon>
    </lineage>
</organism>
<reference evidence="2 3" key="1">
    <citation type="submission" date="2019-05" db="EMBL/GenBank/DDBJ databases">
        <title>Emergence of the Ug99 lineage of the wheat stem rust pathogen through somatic hybridization.</title>
        <authorList>
            <person name="Li F."/>
            <person name="Upadhyaya N.M."/>
            <person name="Sperschneider J."/>
            <person name="Matny O."/>
            <person name="Nguyen-Phuc H."/>
            <person name="Mago R."/>
            <person name="Raley C."/>
            <person name="Miller M.E."/>
            <person name="Silverstein K.A.T."/>
            <person name="Henningsen E."/>
            <person name="Hirsch C.D."/>
            <person name="Visser B."/>
            <person name="Pretorius Z.A."/>
            <person name="Steffenson B.J."/>
            <person name="Schwessinger B."/>
            <person name="Dodds P.N."/>
            <person name="Figueroa M."/>
        </authorList>
    </citation>
    <scope>NUCLEOTIDE SEQUENCE [LARGE SCALE GENOMIC DNA]</scope>
    <source>
        <strain evidence="2">21-0</strain>
    </source>
</reference>
<evidence type="ECO:0000313" key="3">
    <source>
        <dbReference type="Proteomes" id="UP000324748"/>
    </source>
</evidence>
<name>A0A5B0QG36_PUCGR</name>
<feature type="region of interest" description="Disordered" evidence="1">
    <location>
        <begin position="48"/>
        <end position="68"/>
    </location>
</feature>
<dbReference type="EMBL" id="VSWC01000016">
    <property type="protein sequence ID" value="KAA1111923.1"/>
    <property type="molecule type" value="Genomic_DNA"/>
</dbReference>
<proteinExistence type="predicted"/>
<dbReference type="AlphaFoldDB" id="A0A5B0QG36"/>
<protein>
    <submittedName>
        <fullName evidence="2">Uncharacterized protein</fullName>
    </submittedName>
</protein>
<comment type="caution">
    <text evidence="2">The sequence shown here is derived from an EMBL/GenBank/DDBJ whole genome shotgun (WGS) entry which is preliminary data.</text>
</comment>
<evidence type="ECO:0000256" key="1">
    <source>
        <dbReference type="SAM" id="MobiDB-lite"/>
    </source>
</evidence>
<sequence length="162" mass="17928">MAGLRRVRYVTLDASPSFGGRYATSSEGPCVKFGDLRRRDLVLSSVRDGLPQAHRNPDQRESREASQMAGQWVNAVSNDPIHHDVLDQIALRRVQCKAYNVYIRGVPLPLAGGARRACLSLQPRFLQSCLQAMGLRSIGEPRLLGGTGTPKCKLDVRRVDFL</sequence>
<feature type="compositionally biased region" description="Basic and acidic residues" evidence="1">
    <location>
        <begin position="55"/>
        <end position="64"/>
    </location>
</feature>
<evidence type="ECO:0000313" key="2">
    <source>
        <dbReference type="EMBL" id="KAA1111923.1"/>
    </source>
</evidence>
<keyword evidence="3" id="KW-1185">Reference proteome</keyword>
<gene>
    <name evidence="2" type="ORF">PGT21_016184</name>
</gene>
<dbReference type="Proteomes" id="UP000324748">
    <property type="component" value="Unassembled WGS sequence"/>
</dbReference>
<accession>A0A5B0QG36</accession>